<reference evidence="7 9" key="1">
    <citation type="submission" date="2020-06" db="EMBL/GenBank/DDBJ databases">
        <title>Anoxygenic phototrophic Chloroflexota member uses a Type I reaction center.</title>
        <authorList>
            <person name="Tsuji J.M."/>
            <person name="Shaw N.A."/>
            <person name="Nagashima S."/>
            <person name="Venkiteswaran J."/>
            <person name="Schiff S.L."/>
            <person name="Hanada S."/>
            <person name="Tank M."/>
            <person name="Neufeld J.D."/>
        </authorList>
    </citation>
    <scope>NUCLEOTIDE SEQUENCE [LARGE SCALE GENOMIC DNA]</scope>
    <source>
        <strain evidence="7">L227-S17</strain>
    </source>
</reference>
<evidence type="ECO:0000313" key="9">
    <source>
        <dbReference type="Proteomes" id="UP000521676"/>
    </source>
</evidence>
<dbReference type="InterPro" id="IPR005956">
    <property type="entry name" value="4OHPhenylPyrv_dOase"/>
</dbReference>
<feature type="binding site" evidence="5">
    <location>
        <position position="351"/>
    </location>
    <ligand>
        <name>Fe cation</name>
        <dbReference type="ChEBI" id="CHEBI:24875"/>
    </ligand>
</feature>
<evidence type="ECO:0000313" key="7">
    <source>
        <dbReference type="EMBL" id="NWJ48026.1"/>
    </source>
</evidence>
<evidence type="ECO:0000256" key="3">
    <source>
        <dbReference type="ARBA" id="ARBA00022737"/>
    </source>
</evidence>
<feature type="binding site" evidence="5">
    <location>
        <position position="272"/>
    </location>
    <ligand>
        <name>Fe cation</name>
        <dbReference type="ChEBI" id="CHEBI:24875"/>
    </ligand>
</feature>
<keyword evidence="10" id="KW-1185">Reference proteome</keyword>
<dbReference type="EC" id="1.13.11.27" evidence="7"/>
<evidence type="ECO:0000256" key="4">
    <source>
        <dbReference type="ARBA" id="ARBA00023004"/>
    </source>
</evidence>
<organism evidence="7 9">
    <name type="scientific">Candidatus Chlorohelix allophototropha</name>
    <dbReference type="NCBI Taxonomy" id="3003348"/>
    <lineage>
        <taxon>Bacteria</taxon>
        <taxon>Bacillati</taxon>
        <taxon>Chloroflexota</taxon>
        <taxon>Chloroflexia</taxon>
        <taxon>Candidatus Chloroheliales</taxon>
        <taxon>Candidatus Chloroheliaceae</taxon>
        <taxon>Candidatus Chlorohelix</taxon>
    </lineage>
</organism>
<dbReference type="InterPro" id="IPR004360">
    <property type="entry name" value="Glyas_Fos-R_dOase_dom"/>
</dbReference>
<protein>
    <submittedName>
        <fullName evidence="7">4-hydroxyphenylpyruvate dioxygenase</fullName>
        <ecNumber evidence="7">1.13.11.27</ecNumber>
    </submittedName>
</protein>
<comment type="similarity">
    <text evidence="1">Belongs to the 4HPPD family.</text>
</comment>
<evidence type="ECO:0000313" key="10">
    <source>
        <dbReference type="Proteomes" id="UP001431572"/>
    </source>
</evidence>
<dbReference type="RefSeq" id="WP_341471805.1">
    <property type="nucleotide sequence ID" value="NZ_CP128400.1"/>
</dbReference>
<feature type="binding site" evidence="5">
    <location>
        <position position="189"/>
    </location>
    <ligand>
        <name>Fe cation</name>
        <dbReference type="ChEBI" id="CHEBI:24875"/>
    </ligand>
</feature>
<dbReference type="PIRSF" id="PIRSF009283">
    <property type="entry name" value="HPP_dOase"/>
    <property type="match status" value="1"/>
</dbReference>
<dbReference type="Gene3D" id="3.10.180.10">
    <property type="entry name" value="2,3-Dihydroxybiphenyl 1,2-Dioxygenase, domain 1"/>
    <property type="match status" value="2"/>
</dbReference>
<dbReference type="NCBIfam" id="TIGR01263">
    <property type="entry name" value="4HPPD"/>
    <property type="match status" value="1"/>
</dbReference>
<reference evidence="8" key="2">
    <citation type="journal article" date="2024" name="Nature">
        <title>Anoxygenic phototroph of the Chloroflexota uses a type I reaction centre.</title>
        <authorList>
            <person name="Tsuji J.M."/>
            <person name="Shaw N.A."/>
            <person name="Nagashima S."/>
            <person name="Venkiteswaran J.J."/>
            <person name="Schiff S.L."/>
            <person name="Watanabe T."/>
            <person name="Fukui M."/>
            <person name="Hanada S."/>
            <person name="Tank M."/>
            <person name="Neufeld J.D."/>
        </authorList>
    </citation>
    <scope>NUCLEOTIDE SEQUENCE</scope>
    <source>
        <strain evidence="8">L227-S17</strain>
    </source>
</reference>
<dbReference type="InterPro" id="IPR037523">
    <property type="entry name" value="VOC_core"/>
</dbReference>
<dbReference type="PANTHER" id="PTHR11959:SF1">
    <property type="entry name" value="4-HYDROXYPHENYLPYRUVATE DIOXYGENASE"/>
    <property type="match status" value="1"/>
</dbReference>
<dbReference type="EMBL" id="JACATZ010000003">
    <property type="protein sequence ID" value="NWJ48026.1"/>
    <property type="molecule type" value="Genomic_DNA"/>
</dbReference>
<dbReference type="CDD" id="cd07250">
    <property type="entry name" value="HPPD_C_like"/>
    <property type="match status" value="1"/>
</dbReference>
<keyword evidence="2 5" id="KW-0479">Metal-binding</keyword>
<dbReference type="InterPro" id="IPR029068">
    <property type="entry name" value="Glyas_Bleomycin-R_OHBP_Dase"/>
</dbReference>
<accession>A0A8T7M7M6</accession>
<comment type="cofactor">
    <cofactor evidence="5">
        <name>Fe cation</name>
        <dbReference type="ChEBI" id="CHEBI:24875"/>
    </cofactor>
    <text evidence="5">Binds 1 Fe cation per subunit.</text>
</comment>
<dbReference type="PROSITE" id="PS51819">
    <property type="entry name" value="VOC"/>
    <property type="match status" value="2"/>
</dbReference>
<dbReference type="Pfam" id="PF14696">
    <property type="entry name" value="Glyoxalase_5"/>
    <property type="match status" value="1"/>
</dbReference>
<keyword evidence="7" id="KW-0560">Oxidoreductase</keyword>
<dbReference type="CDD" id="cd08342">
    <property type="entry name" value="HPPD_N_like"/>
    <property type="match status" value="1"/>
</dbReference>
<evidence type="ECO:0000313" key="8">
    <source>
        <dbReference type="EMBL" id="WJW69930.1"/>
    </source>
</evidence>
<dbReference type="GO" id="GO:0003868">
    <property type="term" value="F:4-hydroxyphenylpyruvate dioxygenase activity"/>
    <property type="evidence" value="ECO:0007669"/>
    <property type="project" value="UniProtKB-EC"/>
</dbReference>
<keyword evidence="7" id="KW-0223">Dioxygenase</keyword>
<dbReference type="PANTHER" id="PTHR11959">
    <property type="entry name" value="4-HYDROXYPHENYLPYRUVATE DIOXYGENASE"/>
    <property type="match status" value="1"/>
</dbReference>
<feature type="domain" description="VOC" evidence="6">
    <location>
        <begin position="186"/>
        <end position="340"/>
    </location>
</feature>
<dbReference type="Proteomes" id="UP000521676">
    <property type="component" value="Unassembled WGS sequence"/>
</dbReference>
<dbReference type="Proteomes" id="UP001431572">
    <property type="component" value="Chromosome 2"/>
</dbReference>
<dbReference type="AlphaFoldDB" id="A0A8T7M7M6"/>
<dbReference type="EMBL" id="CP128400">
    <property type="protein sequence ID" value="WJW69930.1"/>
    <property type="molecule type" value="Genomic_DNA"/>
</dbReference>
<evidence type="ECO:0000259" key="6">
    <source>
        <dbReference type="PROSITE" id="PS51819"/>
    </source>
</evidence>
<name>A0A8T7M7M6_9CHLR</name>
<evidence type="ECO:0000256" key="2">
    <source>
        <dbReference type="ARBA" id="ARBA00022723"/>
    </source>
</evidence>
<keyword evidence="3" id="KW-0677">Repeat</keyword>
<dbReference type="SUPFAM" id="SSF54593">
    <property type="entry name" value="Glyoxalase/Bleomycin resistance protein/Dihydroxybiphenyl dioxygenase"/>
    <property type="match status" value="1"/>
</dbReference>
<feature type="domain" description="VOC" evidence="6">
    <location>
        <begin position="25"/>
        <end position="155"/>
    </location>
</feature>
<dbReference type="GO" id="GO:0006572">
    <property type="term" value="P:L-tyrosine catabolic process"/>
    <property type="evidence" value="ECO:0007669"/>
    <property type="project" value="TreeGrafter"/>
</dbReference>
<gene>
    <name evidence="7" type="primary">hppD</name>
    <name evidence="7" type="ORF">HXX08_19395</name>
    <name evidence="8" type="ORF">OZ401_003561</name>
</gene>
<dbReference type="GO" id="GO:0046872">
    <property type="term" value="F:metal ion binding"/>
    <property type="evidence" value="ECO:0007669"/>
    <property type="project" value="UniProtKB-KW"/>
</dbReference>
<dbReference type="InterPro" id="IPR041735">
    <property type="entry name" value="4OHPhenylPyrv_dOase_C"/>
</dbReference>
<dbReference type="Pfam" id="PF00903">
    <property type="entry name" value="Glyoxalase"/>
    <property type="match status" value="1"/>
</dbReference>
<dbReference type="InterPro" id="IPR041736">
    <property type="entry name" value="4OHPhenylPyrv_dOase_N"/>
</dbReference>
<keyword evidence="4 5" id="KW-0408">Iron</keyword>
<sequence>MGKLLRTDNSSALSARNDEFFPIQSIDYVEFYVGNAKQAAYYYQTAFGFTPVAFCGLETGVRDCTSYVLRQGNITFVLTSALAPDSPIAEHVRLHGDGVKDICFRVPDVDYAYHIVTKHGAKATAAPVTLEDEFGSVRKVSIEVYGDTTHTFLTRTDYIGAFMPGFHSLPHAPESLKPTHGTGLAALDHIVANVDWNQMDKTVEFYSEVLGFHQLVHYDDKDISTEYSALMSKVMTNNSGLIKLPINEPARGLKKSQIEEYLDYYHGPGVQHLALITGNILNTVSELRKRGVEFITVPESYYAELEERVGNIKEPLEEVKRLGLLVDRDDSGYLLQIFTRPLQDRPTFFIEIIQRHHARSFGKGNFKALFEAIERDQALRGNL</sequence>
<evidence type="ECO:0000256" key="5">
    <source>
        <dbReference type="PIRSR" id="PIRSR009283-1"/>
    </source>
</evidence>
<dbReference type="FunFam" id="3.10.180.10:FF:000001">
    <property type="entry name" value="4-hydroxyphenylpyruvate dioxygenase"/>
    <property type="match status" value="1"/>
</dbReference>
<evidence type="ECO:0000256" key="1">
    <source>
        <dbReference type="ARBA" id="ARBA00005877"/>
    </source>
</evidence>
<proteinExistence type="inferred from homology"/>